<protein>
    <submittedName>
        <fullName evidence="2">Aquaporin-8 like</fullName>
    </submittedName>
</protein>
<reference evidence="2 3" key="1">
    <citation type="submission" date="2017-07" db="EMBL/GenBank/DDBJ databases">
        <title>An improved, manually edited Actinidia chinensis var. chinensis (kiwifruit) genome highlights the challenges associated with draft genomes and gene prediction in plants.</title>
        <authorList>
            <person name="Pilkington S."/>
            <person name="Crowhurst R."/>
            <person name="Hilario E."/>
            <person name="Nardozza S."/>
            <person name="Fraser L."/>
            <person name="Peng Y."/>
            <person name="Gunaseelan K."/>
            <person name="Simpson R."/>
            <person name="Tahir J."/>
            <person name="Deroles S."/>
            <person name="Templeton K."/>
            <person name="Luo Z."/>
            <person name="Davy M."/>
            <person name="Cheng C."/>
            <person name="Mcneilage M."/>
            <person name="Scaglione D."/>
            <person name="Liu Y."/>
            <person name="Zhang Q."/>
            <person name="Datson P."/>
            <person name="De Silva N."/>
            <person name="Gardiner S."/>
            <person name="Bassett H."/>
            <person name="Chagne D."/>
            <person name="Mccallum J."/>
            <person name="Dzierzon H."/>
            <person name="Deng C."/>
            <person name="Wang Y.-Y."/>
            <person name="Barron N."/>
            <person name="Manako K."/>
            <person name="Bowen J."/>
            <person name="Foster T."/>
            <person name="Erridge Z."/>
            <person name="Tiffin H."/>
            <person name="Waite C."/>
            <person name="Davies K."/>
            <person name="Grierson E."/>
            <person name="Laing W."/>
            <person name="Kirk R."/>
            <person name="Chen X."/>
            <person name="Wood M."/>
            <person name="Montefiori M."/>
            <person name="Brummell D."/>
            <person name="Schwinn K."/>
            <person name="Catanach A."/>
            <person name="Fullerton C."/>
            <person name="Li D."/>
            <person name="Meiyalaghan S."/>
            <person name="Nieuwenhuizen N."/>
            <person name="Read N."/>
            <person name="Prakash R."/>
            <person name="Hunter D."/>
            <person name="Zhang H."/>
            <person name="Mckenzie M."/>
            <person name="Knabel M."/>
            <person name="Harris A."/>
            <person name="Allan A."/>
            <person name="Chen A."/>
            <person name="Janssen B."/>
            <person name="Plunkett B."/>
            <person name="Dwamena C."/>
            <person name="Voogd C."/>
            <person name="Leif D."/>
            <person name="Lafferty D."/>
            <person name="Souleyre E."/>
            <person name="Varkonyi-Gasic E."/>
            <person name="Gambi F."/>
            <person name="Hanley J."/>
            <person name="Yao J.-L."/>
            <person name="Cheung J."/>
            <person name="David K."/>
            <person name="Warren B."/>
            <person name="Marsh K."/>
            <person name="Snowden K."/>
            <person name="Lin-Wang K."/>
            <person name="Brian L."/>
            <person name="Martinez-Sanchez M."/>
            <person name="Wang M."/>
            <person name="Ileperuma N."/>
            <person name="Macnee N."/>
            <person name="Campin R."/>
            <person name="Mcatee P."/>
            <person name="Drummond R."/>
            <person name="Espley R."/>
            <person name="Ireland H."/>
            <person name="Wu R."/>
            <person name="Atkinson R."/>
            <person name="Karunairetnam S."/>
            <person name="Bulley S."/>
            <person name="Chunkath S."/>
            <person name="Hanley Z."/>
            <person name="Storey R."/>
            <person name="Thrimawithana A."/>
            <person name="Thomson S."/>
            <person name="David C."/>
            <person name="Testolin R."/>
        </authorList>
    </citation>
    <scope>NUCLEOTIDE SEQUENCE [LARGE SCALE GENOMIC DNA]</scope>
    <source>
        <strain evidence="3">cv. Red5</strain>
        <tissue evidence="2">Young leaf</tissue>
    </source>
</reference>
<evidence type="ECO:0000313" key="2">
    <source>
        <dbReference type="EMBL" id="PSS23694.1"/>
    </source>
</evidence>
<dbReference type="Proteomes" id="UP000241394">
    <property type="component" value="Chromosome LG8"/>
</dbReference>
<reference evidence="3" key="2">
    <citation type="journal article" date="2018" name="BMC Genomics">
        <title>A manually annotated Actinidia chinensis var. chinensis (kiwifruit) genome highlights the challenges associated with draft genomes and gene prediction in plants.</title>
        <authorList>
            <person name="Pilkington S.M."/>
            <person name="Crowhurst R."/>
            <person name="Hilario E."/>
            <person name="Nardozza S."/>
            <person name="Fraser L."/>
            <person name="Peng Y."/>
            <person name="Gunaseelan K."/>
            <person name="Simpson R."/>
            <person name="Tahir J."/>
            <person name="Deroles S.C."/>
            <person name="Templeton K."/>
            <person name="Luo Z."/>
            <person name="Davy M."/>
            <person name="Cheng C."/>
            <person name="McNeilage M."/>
            <person name="Scaglione D."/>
            <person name="Liu Y."/>
            <person name="Zhang Q."/>
            <person name="Datson P."/>
            <person name="De Silva N."/>
            <person name="Gardiner S.E."/>
            <person name="Bassett H."/>
            <person name="Chagne D."/>
            <person name="McCallum J."/>
            <person name="Dzierzon H."/>
            <person name="Deng C."/>
            <person name="Wang Y.Y."/>
            <person name="Barron L."/>
            <person name="Manako K."/>
            <person name="Bowen J."/>
            <person name="Foster T.M."/>
            <person name="Erridge Z.A."/>
            <person name="Tiffin H."/>
            <person name="Waite C.N."/>
            <person name="Davies K.M."/>
            <person name="Grierson E.P."/>
            <person name="Laing W.A."/>
            <person name="Kirk R."/>
            <person name="Chen X."/>
            <person name="Wood M."/>
            <person name="Montefiori M."/>
            <person name="Brummell D.A."/>
            <person name="Schwinn K.E."/>
            <person name="Catanach A."/>
            <person name="Fullerton C."/>
            <person name="Li D."/>
            <person name="Meiyalaghan S."/>
            <person name="Nieuwenhuizen N."/>
            <person name="Read N."/>
            <person name="Prakash R."/>
            <person name="Hunter D."/>
            <person name="Zhang H."/>
            <person name="McKenzie M."/>
            <person name="Knabel M."/>
            <person name="Harris A."/>
            <person name="Allan A.C."/>
            <person name="Gleave A."/>
            <person name="Chen A."/>
            <person name="Janssen B.J."/>
            <person name="Plunkett B."/>
            <person name="Ampomah-Dwamena C."/>
            <person name="Voogd C."/>
            <person name="Leif D."/>
            <person name="Lafferty D."/>
            <person name="Souleyre E.J.F."/>
            <person name="Varkonyi-Gasic E."/>
            <person name="Gambi F."/>
            <person name="Hanley J."/>
            <person name="Yao J.L."/>
            <person name="Cheung J."/>
            <person name="David K.M."/>
            <person name="Warren B."/>
            <person name="Marsh K."/>
            <person name="Snowden K.C."/>
            <person name="Lin-Wang K."/>
            <person name="Brian L."/>
            <person name="Martinez-Sanchez M."/>
            <person name="Wang M."/>
            <person name="Ileperuma N."/>
            <person name="Macnee N."/>
            <person name="Campin R."/>
            <person name="McAtee P."/>
            <person name="Drummond R.S.M."/>
            <person name="Espley R.V."/>
            <person name="Ireland H.S."/>
            <person name="Wu R."/>
            <person name="Atkinson R.G."/>
            <person name="Karunairetnam S."/>
            <person name="Bulley S."/>
            <person name="Chunkath S."/>
            <person name="Hanley Z."/>
            <person name="Storey R."/>
            <person name="Thrimawithana A.H."/>
            <person name="Thomson S."/>
            <person name="David C."/>
            <person name="Testolin R."/>
            <person name="Huang H."/>
            <person name="Hellens R.P."/>
            <person name="Schaffer R.J."/>
        </authorList>
    </citation>
    <scope>NUCLEOTIDE SEQUENCE [LARGE SCALE GENOMIC DNA]</scope>
    <source>
        <strain evidence="3">cv. Red5</strain>
    </source>
</reference>
<sequence>MALVGRFMPNTFLLRAACKAYQYRNMVIYAASKKGDKVPKNKRPNIDPGSPPQTNSNRGATVSRENNKKTQVDEGKASKT</sequence>
<name>A0A2R6R801_ACTCC</name>
<dbReference type="AlphaFoldDB" id="A0A2R6R801"/>
<evidence type="ECO:0000313" key="3">
    <source>
        <dbReference type="Proteomes" id="UP000241394"/>
    </source>
</evidence>
<keyword evidence="3" id="KW-1185">Reference proteome</keyword>
<evidence type="ECO:0000256" key="1">
    <source>
        <dbReference type="SAM" id="MobiDB-lite"/>
    </source>
</evidence>
<gene>
    <name evidence="2" type="ORF">CEY00_Acc08518</name>
</gene>
<accession>A0A2R6R801</accession>
<dbReference type="EMBL" id="NKQK01000008">
    <property type="protein sequence ID" value="PSS23694.1"/>
    <property type="molecule type" value="Genomic_DNA"/>
</dbReference>
<comment type="caution">
    <text evidence="2">The sequence shown here is derived from an EMBL/GenBank/DDBJ whole genome shotgun (WGS) entry which is preliminary data.</text>
</comment>
<dbReference type="Gramene" id="PSS23694">
    <property type="protein sequence ID" value="PSS23694"/>
    <property type="gene ID" value="CEY00_Acc08518"/>
</dbReference>
<feature type="region of interest" description="Disordered" evidence="1">
    <location>
        <begin position="32"/>
        <end position="80"/>
    </location>
</feature>
<organism evidence="2 3">
    <name type="scientific">Actinidia chinensis var. chinensis</name>
    <name type="common">Chinese soft-hair kiwi</name>
    <dbReference type="NCBI Taxonomy" id="1590841"/>
    <lineage>
        <taxon>Eukaryota</taxon>
        <taxon>Viridiplantae</taxon>
        <taxon>Streptophyta</taxon>
        <taxon>Embryophyta</taxon>
        <taxon>Tracheophyta</taxon>
        <taxon>Spermatophyta</taxon>
        <taxon>Magnoliopsida</taxon>
        <taxon>eudicotyledons</taxon>
        <taxon>Gunneridae</taxon>
        <taxon>Pentapetalae</taxon>
        <taxon>asterids</taxon>
        <taxon>Ericales</taxon>
        <taxon>Actinidiaceae</taxon>
        <taxon>Actinidia</taxon>
    </lineage>
</organism>
<feature type="compositionally biased region" description="Basic and acidic residues" evidence="1">
    <location>
        <begin position="65"/>
        <end position="80"/>
    </location>
</feature>
<proteinExistence type="predicted"/>
<feature type="compositionally biased region" description="Polar residues" evidence="1">
    <location>
        <begin position="52"/>
        <end position="64"/>
    </location>
</feature>
<dbReference type="InParanoid" id="A0A2R6R801"/>